<organism evidence="2 3">
    <name type="scientific">Candidatus Avipropionibacterium avicola</name>
    <dbReference type="NCBI Taxonomy" id="2840701"/>
    <lineage>
        <taxon>Bacteria</taxon>
        <taxon>Bacillati</taxon>
        <taxon>Actinomycetota</taxon>
        <taxon>Actinomycetes</taxon>
        <taxon>Propionibacteriales</taxon>
        <taxon>Propionibacteriaceae</taxon>
        <taxon>Propionibacteriaceae incertae sedis</taxon>
        <taxon>Candidatus Avipropionibacterium</taxon>
    </lineage>
</organism>
<sequence>MDVVKYLFVAVHLLSMAAIVGGWFARFRTPSVTAVQLIGACGAVLSGLILVGLAEMGDGSLNHAKIGVKLVLALAVLGAAIVGTLKARKDQPVSTGLAHAVGGTALINVLIATLWH</sequence>
<feature type="transmembrane region" description="Helical" evidence="1">
    <location>
        <begin position="32"/>
        <end position="54"/>
    </location>
</feature>
<reference evidence="2" key="1">
    <citation type="submission" date="2020-10" db="EMBL/GenBank/DDBJ databases">
        <authorList>
            <person name="Gilroy R."/>
        </authorList>
    </citation>
    <scope>NUCLEOTIDE SEQUENCE</scope>
    <source>
        <strain evidence="2">ChiGjej1B1-24693</strain>
    </source>
</reference>
<accession>A0A9D1GX04</accession>
<feature type="transmembrane region" description="Helical" evidence="1">
    <location>
        <begin position="6"/>
        <end position="25"/>
    </location>
</feature>
<protein>
    <submittedName>
        <fullName evidence="2">Uncharacterized protein</fullName>
    </submittedName>
</protein>
<keyword evidence="1" id="KW-1133">Transmembrane helix</keyword>
<feature type="transmembrane region" description="Helical" evidence="1">
    <location>
        <begin position="66"/>
        <end position="85"/>
    </location>
</feature>
<feature type="transmembrane region" description="Helical" evidence="1">
    <location>
        <begin position="97"/>
        <end position="115"/>
    </location>
</feature>
<dbReference type="EMBL" id="DVLP01000184">
    <property type="protein sequence ID" value="HIT75129.1"/>
    <property type="molecule type" value="Genomic_DNA"/>
</dbReference>
<dbReference type="Proteomes" id="UP000886842">
    <property type="component" value="Unassembled WGS sequence"/>
</dbReference>
<comment type="caution">
    <text evidence="2">The sequence shown here is derived from an EMBL/GenBank/DDBJ whole genome shotgun (WGS) entry which is preliminary data.</text>
</comment>
<evidence type="ECO:0000256" key="1">
    <source>
        <dbReference type="SAM" id="Phobius"/>
    </source>
</evidence>
<keyword evidence="1" id="KW-0472">Membrane</keyword>
<gene>
    <name evidence="2" type="ORF">IAA98_06065</name>
</gene>
<keyword evidence="1" id="KW-0812">Transmembrane</keyword>
<reference evidence="2" key="2">
    <citation type="journal article" date="2021" name="PeerJ">
        <title>Extensive microbial diversity within the chicken gut microbiome revealed by metagenomics and culture.</title>
        <authorList>
            <person name="Gilroy R."/>
            <person name="Ravi A."/>
            <person name="Getino M."/>
            <person name="Pursley I."/>
            <person name="Horton D.L."/>
            <person name="Alikhan N.F."/>
            <person name="Baker D."/>
            <person name="Gharbi K."/>
            <person name="Hall N."/>
            <person name="Watson M."/>
            <person name="Adriaenssens E.M."/>
            <person name="Foster-Nyarko E."/>
            <person name="Jarju S."/>
            <person name="Secka A."/>
            <person name="Antonio M."/>
            <person name="Oren A."/>
            <person name="Chaudhuri R.R."/>
            <person name="La Ragione R."/>
            <person name="Hildebrand F."/>
            <person name="Pallen M.J."/>
        </authorList>
    </citation>
    <scope>NUCLEOTIDE SEQUENCE</scope>
    <source>
        <strain evidence="2">ChiGjej1B1-24693</strain>
    </source>
</reference>
<evidence type="ECO:0000313" key="3">
    <source>
        <dbReference type="Proteomes" id="UP000886842"/>
    </source>
</evidence>
<dbReference type="AlphaFoldDB" id="A0A9D1GX04"/>
<evidence type="ECO:0000313" key="2">
    <source>
        <dbReference type="EMBL" id="HIT75129.1"/>
    </source>
</evidence>
<proteinExistence type="predicted"/>
<name>A0A9D1GX04_9ACTN</name>